<reference evidence="2 3" key="1">
    <citation type="submission" date="2022-05" db="EMBL/GenBank/DDBJ databases">
        <authorList>
            <consortium name="Genoscope - CEA"/>
            <person name="William W."/>
        </authorList>
    </citation>
    <scope>NUCLEOTIDE SEQUENCE [LARGE SCALE GENOMIC DNA]</scope>
</reference>
<organism evidence="2 3">
    <name type="scientific">Porites lobata</name>
    <dbReference type="NCBI Taxonomy" id="104759"/>
    <lineage>
        <taxon>Eukaryota</taxon>
        <taxon>Metazoa</taxon>
        <taxon>Cnidaria</taxon>
        <taxon>Anthozoa</taxon>
        <taxon>Hexacorallia</taxon>
        <taxon>Scleractinia</taxon>
        <taxon>Fungiina</taxon>
        <taxon>Poritidae</taxon>
        <taxon>Porites</taxon>
    </lineage>
</organism>
<comment type="caution">
    <text evidence="2">The sequence shown here is derived from an EMBL/GenBank/DDBJ whole genome shotgun (WGS) entry which is preliminary data.</text>
</comment>
<dbReference type="PANTHER" id="PTHR35558">
    <property type="entry name" value="SGNH_HYDRO DOMAIN-CONTAINING PROTEIN"/>
    <property type="match status" value="1"/>
</dbReference>
<feature type="compositionally biased region" description="Polar residues" evidence="1">
    <location>
        <begin position="39"/>
        <end position="49"/>
    </location>
</feature>
<evidence type="ECO:0000256" key="1">
    <source>
        <dbReference type="SAM" id="MobiDB-lite"/>
    </source>
</evidence>
<feature type="non-terminal residue" evidence="2">
    <location>
        <position position="325"/>
    </location>
</feature>
<feature type="region of interest" description="Disordered" evidence="1">
    <location>
        <begin position="1"/>
        <end position="58"/>
    </location>
</feature>
<dbReference type="Proteomes" id="UP001159405">
    <property type="component" value="Unassembled WGS sequence"/>
</dbReference>
<proteinExistence type="predicted"/>
<dbReference type="EMBL" id="CALNXK010000078">
    <property type="protein sequence ID" value="CAH3146111.1"/>
    <property type="molecule type" value="Genomic_DNA"/>
</dbReference>
<evidence type="ECO:0000313" key="3">
    <source>
        <dbReference type="Proteomes" id="UP001159405"/>
    </source>
</evidence>
<protein>
    <recommendedName>
        <fullName evidence="4">Gag-like protein</fullName>
    </recommendedName>
</protein>
<dbReference type="PANTHER" id="PTHR35558:SF1">
    <property type="entry name" value="ENDONUCLEASE_EXONUCLEASE_PHOSPHATASE DOMAIN-CONTAINING PROTEIN"/>
    <property type="match status" value="1"/>
</dbReference>
<keyword evidence="3" id="KW-1185">Reference proteome</keyword>
<gene>
    <name evidence="2" type="ORF">PLOB_00044965</name>
</gene>
<evidence type="ECO:0000313" key="2">
    <source>
        <dbReference type="EMBL" id="CAH3146111.1"/>
    </source>
</evidence>
<name>A0ABN8PQM7_9CNID</name>
<evidence type="ECO:0008006" key="4">
    <source>
        <dbReference type="Google" id="ProtNLM"/>
    </source>
</evidence>
<accession>A0ABN8PQM7</accession>
<sequence length="325" mass="35359">MMTRRQSRAAPTVPPAPRPQKHAAPTTRESHKAKRSKSATRATVSNTHSRPPASEHPSQLVTVPIAGNDAAPAPVDIAAIVSEAVLGGLQAAGILPQAQKETDGSNATPAAAVQGSVAAVIQDITGERPPPTNPSTISTSPLSINSIAQSNDRPQLIHQQIAVALASRVSDKIQYKIWANEYIDLGTLLQIASQNQSQYNFVVQTQHSSDRPVITLEPAQKPKRIANIDQWISAFQTFVAIYTVRSPTDAPALMKYSETIHWSLWLQAHHMQKSPTVVSSDSRNRPTRSPFPSGFCWRFHRGEKCSGCNFKHECFQCGSHHPANQ</sequence>